<organism evidence="2 3">
    <name type="scientific">Hymenobacter elongatus</name>
    <dbReference type="NCBI Taxonomy" id="877208"/>
    <lineage>
        <taxon>Bacteria</taxon>
        <taxon>Pseudomonadati</taxon>
        <taxon>Bacteroidota</taxon>
        <taxon>Cytophagia</taxon>
        <taxon>Cytophagales</taxon>
        <taxon>Hymenobacteraceae</taxon>
        <taxon>Hymenobacter</taxon>
    </lineage>
</organism>
<keyword evidence="1" id="KW-0732">Signal</keyword>
<dbReference type="Proteomes" id="UP000297739">
    <property type="component" value="Unassembled WGS sequence"/>
</dbReference>
<evidence type="ECO:0000256" key="1">
    <source>
        <dbReference type="SAM" id="SignalP"/>
    </source>
</evidence>
<dbReference type="InterPro" id="IPR026444">
    <property type="entry name" value="Secre_tail"/>
</dbReference>
<dbReference type="SUPFAM" id="SSF49265">
    <property type="entry name" value="Fibronectin type III"/>
    <property type="match status" value="1"/>
</dbReference>
<dbReference type="InterPro" id="IPR024079">
    <property type="entry name" value="MetalloPept_cat_dom_sf"/>
</dbReference>
<dbReference type="RefSeq" id="WP_135498136.1">
    <property type="nucleotide sequence ID" value="NZ_SRLD01000023.1"/>
</dbReference>
<evidence type="ECO:0000313" key="3">
    <source>
        <dbReference type="Proteomes" id="UP000297739"/>
    </source>
</evidence>
<dbReference type="EMBL" id="SRLD01000023">
    <property type="protein sequence ID" value="TGE15408.1"/>
    <property type="molecule type" value="Genomic_DNA"/>
</dbReference>
<evidence type="ECO:0000313" key="2">
    <source>
        <dbReference type="EMBL" id="TGE15408.1"/>
    </source>
</evidence>
<comment type="caution">
    <text evidence="2">The sequence shown here is derived from an EMBL/GenBank/DDBJ whole genome shotgun (WGS) entry which is preliminary data.</text>
</comment>
<keyword evidence="3" id="KW-1185">Reference proteome</keyword>
<sequence length="767" mass="83050">MAKYLLLLLCCLLRTVPMQAQHFSCGTPPLTEAERQVILQRILPVQQQLASRPAGTVNYVPIKLHMVRRDDGTGGLTALQVMSRIAECNRSFIASGIQFYFCGTVNEINSTRFFDDFNPSIEPLICPQNDGATVLNMYMVNKARIGNFQAGGYAYFPGGPRRLIITYGSGAGVGVYEHEMGHIFGLPHTQQDSNNPNTALRELVRRTNCATTGDLICDTAADPYDRPGATSSGCHYTGTITDALGDLYLPPTTNTMSYWCGLEFTPEQYARMRAARAASYAGLSCGAVSPGAPTALLATATVSSIELRWAASPTPVLGYYIERASSPTGEFASIGMAPPTTTTFTDTKPLTTVAFYRVKPVNAEASFSNVVSATMLPLALGNFGATHQGTQAQLSWSTLVERDNVYFEVEATPAGGAARSLGRVTAPTTTTPAQRTYALADPQFLTYNADSVHYRLLGVGGTGLVTQLAVQTLRPKTLQFLTFKGEHQDDQATLSWTTGEEYGNAYFEVEVRPRQGTFKPLAKINSLPLNGPNAIQNYALADRQLLFYATDTAYYRVSGTTAAGKTSVLTTKAVPVRKIDFRGLTGQYETGRNIAALRWVTGEEFGTTQFEVDVRPAGGPYRLLSRLEATPGMPSKPHEYALEDPAFLLYQADSVYYRLRGINRAAQTTTLATLGLRVALGNTFALQAAPNPFQATIQVQVVSSRAGIGEVVVHNALGHILVRTPLKLAAGLTLLTIPAQPTWAVGIYFLSVRQQGAIRTMKLMKAP</sequence>
<dbReference type="AlphaFoldDB" id="A0A4Z0PJD7"/>
<proteinExistence type="predicted"/>
<feature type="signal peptide" evidence="1">
    <location>
        <begin position="1"/>
        <end position="20"/>
    </location>
</feature>
<dbReference type="InterPro" id="IPR013783">
    <property type="entry name" value="Ig-like_fold"/>
</dbReference>
<protein>
    <submittedName>
        <fullName evidence="2">T9SS type A sorting domain-containing protein</fullName>
    </submittedName>
</protein>
<dbReference type="Gene3D" id="3.40.390.10">
    <property type="entry name" value="Collagenase (Catalytic Domain)"/>
    <property type="match status" value="1"/>
</dbReference>
<name>A0A4Z0PJD7_9BACT</name>
<dbReference type="GO" id="GO:0008237">
    <property type="term" value="F:metallopeptidase activity"/>
    <property type="evidence" value="ECO:0007669"/>
    <property type="project" value="InterPro"/>
</dbReference>
<reference evidence="2 3" key="1">
    <citation type="submission" date="2019-04" db="EMBL/GenBank/DDBJ databases">
        <authorList>
            <person name="Feng G."/>
            <person name="Zhang J."/>
            <person name="Zhu H."/>
        </authorList>
    </citation>
    <scope>NUCLEOTIDE SEQUENCE [LARGE SCALE GENOMIC DNA]</scope>
    <source>
        <strain evidence="2 3">JCM 17223</strain>
    </source>
</reference>
<dbReference type="Gene3D" id="2.60.40.10">
    <property type="entry name" value="Immunoglobulins"/>
    <property type="match status" value="1"/>
</dbReference>
<dbReference type="OrthoDB" id="6278496at2"/>
<gene>
    <name evidence="2" type="ORF">E5J99_12455</name>
</gene>
<dbReference type="SUPFAM" id="SSF55486">
    <property type="entry name" value="Metalloproteases ('zincins'), catalytic domain"/>
    <property type="match status" value="1"/>
</dbReference>
<accession>A0A4Z0PJD7</accession>
<feature type="chain" id="PRO_5021402017" evidence="1">
    <location>
        <begin position="21"/>
        <end position="767"/>
    </location>
</feature>
<dbReference type="InterPro" id="IPR036116">
    <property type="entry name" value="FN3_sf"/>
</dbReference>
<dbReference type="NCBIfam" id="TIGR04183">
    <property type="entry name" value="Por_Secre_tail"/>
    <property type="match status" value="1"/>
</dbReference>